<comment type="caution">
    <text evidence="4">The sequence shown here is derived from an EMBL/GenBank/DDBJ whole genome shotgun (WGS) entry which is preliminary data.</text>
</comment>
<dbReference type="RefSeq" id="WP_110886386.1">
    <property type="nucleotide sequence ID" value="NZ_QJSX01000005.1"/>
</dbReference>
<keyword evidence="5" id="KW-1185">Reference proteome</keyword>
<dbReference type="SUPFAM" id="SSF55729">
    <property type="entry name" value="Acyl-CoA N-acyltransferases (Nat)"/>
    <property type="match status" value="1"/>
</dbReference>
<dbReference type="InterPro" id="IPR000182">
    <property type="entry name" value="GNAT_dom"/>
</dbReference>
<dbReference type="PANTHER" id="PTHR43877">
    <property type="entry name" value="AMINOALKYLPHOSPHONATE N-ACETYLTRANSFERASE-RELATED-RELATED"/>
    <property type="match status" value="1"/>
</dbReference>
<dbReference type="PROSITE" id="PS51186">
    <property type="entry name" value="GNAT"/>
    <property type="match status" value="1"/>
</dbReference>
<dbReference type="PANTHER" id="PTHR43877:SF2">
    <property type="entry name" value="AMINOALKYLPHOSPHONATE N-ACETYLTRANSFERASE-RELATED"/>
    <property type="match status" value="1"/>
</dbReference>
<proteinExistence type="predicted"/>
<accession>A0A318SBQ3</accession>
<keyword evidence="1 4" id="KW-0808">Transferase</keyword>
<evidence type="ECO:0000256" key="1">
    <source>
        <dbReference type="ARBA" id="ARBA00022679"/>
    </source>
</evidence>
<dbReference type="CDD" id="cd04301">
    <property type="entry name" value="NAT_SF"/>
    <property type="match status" value="1"/>
</dbReference>
<feature type="domain" description="N-acetyltransferase" evidence="3">
    <location>
        <begin position="10"/>
        <end position="178"/>
    </location>
</feature>
<sequence length="178" mass="19168">MTDTLPDLRVDLLAPSRSVSAQLAEILIETVAAGGSVGFMHPVTLDDALTFWNKALEAAQRGERLVLGAWSGPRLLGTVSVLLDTPVNQPHRAEIAKMMTRPDARGRGAATALLRRAETLAAERGRTLLILDTASDGGASRLYERLGYTFAGELPDYALKPHGGLTGTRLYYKRLALT</sequence>
<dbReference type="Gene3D" id="3.40.630.30">
    <property type="match status" value="1"/>
</dbReference>
<evidence type="ECO:0000256" key="2">
    <source>
        <dbReference type="ARBA" id="ARBA00023315"/>
    </source>
</evidence>
<gene>
    <name evidence="4" type="ORF">DES52_105271</name>
</gene>
<dbReference type="InterPro" id="IPR016181">
    <property type="entry name" value="Acyl_CoA_acyltransferase"/>
</dbReference>
<keyword evidence="2" id="KW-0012">Acyltransferase</keyword>
<dbReference type="AlphaFoldDB" id="A0A318SBQ3"/>
<name>A0A318SBQ3_9DEIO</name>
<evidence type="ECO:0000313" key="4">
    <source>
        <dbReference type="EMBL" id="PYE54631.1"/>
    </source>
</evidence>
<dbReference type="InterPro" id="IPR050832">
    <property type="entry name" value="Bact_Acetyltransf"/>
</dbReference>
<dbReference type="EMBL" id="QJSX01000005">
    <property type="protein sequence ID" value="PYE54631.1"/>
    <property type="molecule type" value="Genomic_DNA"/>
</dbReference>
<dbReference type="OrthoDB" id="3389160at2"/>
<dbReference type="Pfam" id="PF00583">
    <property type="entry name" value="Acetyltransf_1"/>
    <property type="match status" value="1"/>
</dbReference>
<protein>
    <submittedName>
        <fullName evidence="4">Acetyltransferase (GNAT) family protein</fullName>
    </submittedName>
</protein>
<dbReference type="Proteomes" id="UP000248326">
    <property type="component" value="Unassembled WGS sequence"/>
</dbReference>
<evidence type="ECO:0000259" key="3">
    <source>
        <dbReference type="PROSITE" id="PS51186"/>
    </source>
</evidence>
<organism evidence="4 5">
    <name type="scientific">Deinococcus yavapaiensis KR-236</name>
    <dbReference type="NCBI Taxonomy" id="694435"/>
    <lineage>
        <taxon>Bacteria</taxon>
        <taxon>Thermotogati</taxon>
        <taxon>Deinococcota</taxon>
        <taxon>Deinococci</taxon>
        <taxon>Deinococcales</taxon>
        <taxon>Deinococcaceae</taxon>
        <taxon>Deinococcus</taxon>
    </lineage>
</organism>
<dbReference type="GO" id="GO:0016747">
    <property type="term" value="F:acyltransferase activity, transferring groups other than amino-acyl groups"/>
    <property type="evidence" value="ECO:0007669"/>
    <property type="project" value="InterPro"/>
</dbReference>
<evidence type="ECO:0000313" key="5">
    <source>
        <dbReference type="Proteomes" id="UP000248326"/>
    </source>
</evidence>
<reference evidence="4 5" key="1">
    <citation type="submission" date="2018-06" db="EMBL/GenBank/DDBJ databases">
        <title>Genomic Encyclopedia of Type Strains, Phase IV (KMG-IV): sequencing the most valuable type-strain genomes for metagenomic binning, comparative biology and taxonomic classification.</title>
        <authorList>
            <person name="Goeker M."/>
        </authorList>
    </citation>
    <scope>NUCLEOTIDE SEQUENCE [LARGE SCALE GENOMIC DNA]</scope>
    <source>
        <strain evidence="4 5">DSM 18048</strain>
    </source>
</reference>